<protein>
    <submittedName>
        <fullName evidence="1">Unannotated protein</fullName>
    </submittedName>
</protein>
<proteinExistence type="predicted"/>
<name>A0A6J7NGE8_9ZZZZ</name>
<organism evidence="1">
    <name type="scientific">freshwater metagenome</name>
    <dbReference type="NCBI Taxonomy" id="449393"/>
    <lineage>
        <taxon>unclassified sequences</taxon>
        <taxon>metagenomes</taxon>
        <taxon>ecological metagenomes</taxon>
    </lineage>
</organism>
<dbReference type="EMBL" id="CAFBOU010000040">
    <property type="protein sequence ID" value="CAB4991365.1"/>
    <property type="molecule type" value="Genomic_DNA"/>
</dbReference>
<evidence type="ECO:0000313" key="1">
    <source>
        <dbReference type="EMBL" id="CAB4991365.1"/>
    </source>
</evidence>
<reference evidence="1" key="1">
    <citation type="submission" date="2020-05" db="EMBL/GenBank/DDBJ databases">
        <authorList>
            <person name="Chiriac C."/>
            <person name="Salcher M."/>
            <person name="Ghai R."/>
            <person name="Kavagutti S V."/>
        </authorList>
    </citation>
    <scope>NUCLEOTIDE SEQUENCE</scope>
</reference>
<gene>
    <name evidence="1" type="ORF">UFOPK4010_00613</name>
</gene>
<accession>A0A6J7NGE8</accession>
<sequence length="509" mass="55504">MKKSITALVAICLMFLSITAVNAFDYPDEQWMPSGPPTEASSYGMELRAGGNEPANPYSYIMNFKTDGYVMQQSKVLDVKECKSLTSAECAKPGWLNYVALLGMCDSTNTVDCVESISAKKEDGTDLPVTYAGNFPLDNIREYKGNSNLNLPNGKSSFLLDIPGAPHKAGSTYLVNATMFGFKGPSMAKFKPIRFSLAVNAVSIETGNFLPAQQSLEKSNYNRLGPGMDVGWKGVSKCAQSSATQCAAKQSLPTDIVFSAKLRLKTKINGWLYGRASNVDAAVSTDSKGIQRVEISGRPVISPSIFGWVEKANAPKSLVSFYNKMSDFDFRKGSGYPNESLLRYFNPEEDYSLSEMALWLPILKDTAAAAPTYWHFMTMEHGFANSCLSSDSKLIGIVNTNASGFKYGPPEFNKKLGTLDYKVLAPHYLPDGSTFQGSYDLWIDASVARCIYGFTSAPITATVSIVTDKSTTIISTSTVKATSKFIKLGAYGFTFSNPTLRVKLTQKKK</sequence>
<dbReference type="AlphaFoldDB" id="A0A6J7NGE8"/>